<protein>
    <recommendedName>
        <fullName evidence="4">Endonuclease/exonuclease/phosphatase domain-containing protein</fullName>
    </recommendedName>
</protein>
<proteinExistence type="predicted"/>
<dbReference type="InterPro" id="IPR050410">
    <property type="entry name" value="CCR4/nocturin_mRNA_transcr"/>
</dbReference>
<comment type="caution">
    <text evidence="2">The sequence shown here is derived from an EMBL/GenBank/DDBJ whole genome shotgun (WGS) entry which is preliminary data.</text>
</comment>
<name>A0A9W4TTJ6_9ASCO</name>
<dbReference type="OrthoDB" id="276515at2759"/>
<dbReference type="EMBL" id="CANTUO010000001">
    <property type="protein sequence ID" value="CAI5756779.1"/>
    <property type="molecule type" value="Genomic_DNA"/>
</dbReference>
<evidence type="ECO:0000313" key="2">
    <source>
        <dbReference type="EMBL" id="CAI5756779.1"/>
    </source>
</evidence>
<keyword evidence="3" id="KW-1185">Reference proteome</keyword>
<dbReference type="Proteomes" id="UP001152885">
    <property type="component" value="Unassembled WGS sequence"/>
</dbReference>
<organism evidence="2 3">
    <name type="scientific">Candida verbasci</name>
    <dbReference type="NCBI Taxonomy" id="1227364"/>
    <lineage>
        <taxon>Eukaryota</taxon>
        <taxon>Fungi</taxon>
        <taxon>Dikarya</taxon>
        <taxon>Ascomycota</taxon>
        <taxon>Saccharomycotina</taxon>
        <taxon>Pichiomycetes</taxon>
        <taxon>Debaryomycetaceae</taxon>
        <taxon>Candida/Lodderomyces clade</taxon>
        <taxon>Candida</taxon>
    </lineage>
</organism>
<dbReference type="CDD" id="cd09083">
    <property type="entry name" value="EEP-1"/>
    <property type="match status" value="1"/>
</dbReference>
<accession>A0A9W4TTJ6</accession>
<feature type="signal peptide" evidence="1">
    <location>
        <begin position="1"/>
        <end position="17"/>
    </location>
</feature>
<dbReference type="PANTHER" id="PTHR12121:SF36">
    <property type="entry name" value="ENDONUCLEASE_EXONUCLEASE_PHOSPHATASE DOMAIN-CONTAINING PROTEIN"/>
    <property type="match status" value="1"/>
</dbReference>
<evidence type="ECO:0000256" key="1">
    <source>
        <dbReference type="SAM" id="SignalP"/>
    </source>
</evidence>
<evidence type="ECO:0008006" key="4">
    <source>
        <dbReference type="Google" id="ProtNLM"/>
    </source>
</evidence>
<feature type="chain" id="PRO_5040906639" description="Endonuclease/exonuclease/phosphatase domain-containing protein" evidence="1">
    <location>
        <begin position="18"/>
        <end position="303"/>
    </location>
</feature>
<dbReference type="AlphaFoldDB" id="A0A9W4TTJ6"/>
<sequence>MRAIVFITFLVCTLAVALNDITKDALQKNLEFRVYSNNIRYASNPDKRLPGELPWDERKEGAIKAIQDEISSYPILIGIQEALNNQLLDIINGLNQVSNNWRFYGVGRDDGETAGEYSAIIYNSNDWNLLNGTYKWLSQTPDVPSKYPGAATKRIVTIATFEHVQSGVKVNFLNTHLDQKSQEAREFSTELISSYIESIPNDYPTFLSGDFNSKSTDVAYKTIAELLKDSATVSYATYNDNLHTYSGFSGPQGDNIDFIWSPNNTNSVGGVTAYSHIIIDNLYNGTSRFSDYRPVLAHYEIKY</sequence>
<dbReference type="InterPro" id="IPR036691">
    <property type="entry name" value="Endo/exonu/phosph_ase_sf"/>
</dbReference>
<evidence type="ECO:0000313" key="3">
    <source>
        <dbReference type="Proteomes" id="UP001152885"/>
    </source>
</evidence>
<dbReference type="GO" id="GO:0000175">
    <property type="term" value="F:3'-5'-RNA exonuclease activity"/>
    <property type="evidence" value="ECO:0007669"/>
    <property type="project" value="TreeGrafter"/>
</dbReference>
<keyword evidence="1" id="KW-0732">Signal</keyword>
<dbReference type="SUPFAM" id="SSF56219">
    <property type="entry name" value="DNase I-like"/>
    <property type="match status" value="1"/>
</dbReference>
<gene>
    <name evidence="2" type="ORF">CANVERA_P1298</name>
</gene>
<dbReference type="Gene3D" id="3.60.10.10">
    <property type="entry name" value="Endonuclease/exonuclease/phosphatase"/>
    <property type="match status" value="1"/>
</dbReference>
<dbReference type="PANTHER" id="PTHR12121">
    <property type="entry name" value="CARBON CATABOLITE REPRESSOR PROTEIN 4"/>
    <property type="match status" value="1"/>
</dbReference>
<reference evidence="2" key="1">
    <citation type="submission" date="2022-12" db="EMBL/GenBank/DDBJ databases">
        <authorList>
            <person name="Brejova B."/>
        </authorList>
    </citation>
    <scope>NUCLEOTIDE SEQUENCE</scope>
</reference>